<sequence length="374" mass="41170">MDEPCTNDLISNIYDAVTGADGFQQFVARLAAAFDLKAAMLFTHNVLNGEAKGMWEYGMARSWMESYAIDYGREDQLARHLSSAPIATFYASNVHLPADEYTGSRFYREWVLPQGVQCAAGAVILREGVWATQVVLQRSPSQPPFAQEELQLLDRLVPHLQRAVQMRQRFLELQIGQNLLTAGLDALVMPSLMVDEWGRMVYANQAATRLMEERDGIWIEDRYLCTSRLALTKQVNVEILVALGASRGSGSAVPGVVFVPRQRRAPLTLMIVPMQASGGPLKRAALLFLYDPAGTPSAPPELIARLFSLTCAEAELVVALCGGNTLEQAAQARQTSIHTARTQLKSIFDKTGTRRQADLVALVLSSPAYFVARP</sequence>
<dbReference type="Gene3D" id="1.10.10.10">
    <property type="entry name" value="Winged helix-like DNA-binding domain superfamily/Winged helix DNA-binding domain"/>
    <property type="match status" value="1"/>
</dbReference>
<dbReference type="InterPro" id="IPR036388">
    <property type="entry name" value="WH-like_DNA-bd_sf"/>
</dbReference>
<dbReference type="GO" id="GO:0003677">
    <property type="term" value="F:DNA binding"/>
    <property type="evidence" value="ECO:0007669"/>
    <property type="project" value="UniProtKB-KW"/>
</dbReference>
<dbReference type="InterPro" id="IPR000792">
    <property type="entry name" value="Tscrpt_reg_LuxR_C"/>
</dbReference>
<evidence type="ECO:0000313" key="3">
    <source>
        <dbReference type="Proteomes" id="UP000198639"/>
    </source>
</evidence>
<accession>A0A1I1E7M6</accession>
<dbReference type="SMART" id="SM00421">
    <property type="entry name" value="HTH_LUXR"/>
    <property type="match status" value="1"/>
</dbReference>
<dbReference type="STRING" id="1164594.SAMN05216204_10224"/>
<gene>
    <name evidence="2" type="ORF">SAMN05216204_10224</name>
</gene>
<dbReference type="InterPro" id="IPR016032">
    <property type="entry name" value="Sig_transdc_resp-reg_C-effctor"/>
</dbReference>
<dbReference type="Proteomes" id="UP000198639">
    <property type="component" value="Unassembled WGS sequence"/>
</dbReference>
<keyword evidence="2" id="KW-0238">DNA-binding</keyword>
<protein>
    <submittedName>
        <fullName evidence="2">DNA-binding transcriptional regulator, CsgD family</fullName>
    </submittedName>
</protein>
<dbReference type="AlphaFoldDB" id="A0A1I1E7M6"/>
<proteinExistence type="predicted"/>
<dbReference type="GO" id="GO:0006355">
    <property type="term" value="P:regulation of DNA-templated transcription"/>
    <property type="evidence" value="ECO:0007669"/>
    <property type="project" value="InterPro"/>
</dbReference>
<evidence type="ECO:0000259" key="1">
    <source>
        <dbReference type="SMART" id="SM00421"/>
    </source>
</evidence>
<evidence type="ECO:0000313" key="2">
    <source>
        <dbReference type="EMBL" id="SFB83175.1"/>
    </source>
</evidence>
<reference evidence="3" key="1">
    <citation type="submission" date="2016-10" db="EMBL/GenBank/DDBJ databases">
        <authorList>
            <person name="Varghese N."/>
            <person name="Submissions S."/>
        </authorList>
    </citation>
    <scope>NUCLEOTIDE SEQUENCE [LARGE SCALE GENOMIC DNA]</scope>
    <source>
        <strain evidence="3">CGMCC 1.12041</strain>
    </source>
</reference>
<name>A0A1I1E7M6_9BURK</name>
<dbReference type="EMBL" id="FOLD01000002">
    <property type="protein sequence ID" value="SFB83175.1"/>
    <property type="molecule type" value="Genomic_DNA"/>
</dbReference>
<dbReference type="SUPFAM" id="SSF46894">
    <property type="entry name" value="C-terminal effector domain of the bipartite response regulators"/>
    <property type="match status" value="1"/>
</dbReference>
<organism evidence="2 3">
    <name type="scientific">Massilia yuzhufengensis</name>
    <dbReference type="NCBI Taxonomy" id="1164594"/>
    <lineage>
        <taxon>Bacteria</taxon>
        <taxon>Pseudomonadati</taxon>
        <taxon>Pseudomonadota</taxon>
        <taxon>Betaproteobacteria</taxon>
        <taxon>Burkholderiales</taxon>
        <taxon>Oxalobacteraceae</taxon>
        <taxon>Telluria group</taxon>
        <taxon>Massilia</taxon>
    </lineage>
</organism>
<keyword evidence="3" id="KW-1185">Reference proteome</keyword>
<feature type="domain" description="HTH luxR-type" evidence="1">
    <location>
        <begin position="306"/>
        <end position="363"/>
    </location>
</feature>